<evidence type="ECO:0000256" key="1">
    <source>
        <dbReference type="SAM" id="MobiDB-lite"/>
    </source>
</evidence>
<keyword evidence="2" id="KW-0812">Transmembrane</keyword>
<gene>
    <name evidence="3" type="ORF">DVH24_018863</name>
</gene>
<feature type="region of interest" description="Disordered" evidence="1">
    <location>
        <begin position="322"/>
        <end position="350"/>
    </location>
</feature>
<protein>
    <submittedName>
        <fullName evidence="3">Uncharacterized protein</fullName>
    </submittedName>
</protein>
<feature type="compositionally biased region" description="Low complexity" evidence="1">
    <location>
        <begin position="329"/>
        <end position="350"/>
    </location>
</feature>
<feature type="compositionally biased region" description="Low complexity" evidence="1">
    <location>
        <begin position="224"/>
        <end position="238"/>
    </location>
</feature>
<keyword evidence="4" id="KW-1185">Reference proteome</keyword>
<dbReference type="EMBL" id="RDQH01000342">
    <property type="protein sequence ID" value="RXH71508.1"/>
    <property type="molecule type" value="Genomic_DNA"/>
</dbReference>
<accession>A0A498HJ38</accession>
<organism evidence="3 4">
    <name type="scientific">Malus domestica</name>
    <name type="common">Apple</name>
    <name type="synonym">Pyrus malus</name>
    <dbReference type="NCBI Taxonomy" id="3750"/>
    <lineage>
        <taxon>Eukaryota</taxon>
        <taxon>Viridiplantae</taxon>
        <taxon>Streptophyta</taxon>
        <taxon>Embryophyta</taxon>
        <taxon>Tracheophyta</taxon>
        <taxon>Spermatophyta</taxon>
        <taxon>Magnoliopsida</taxon>
        <taxon>eudicotyledons</taxon>
        <taxon>Gunneridae</taxon>
        <taxon>Pentapetalae</taxon>
        <taxon>rosids</taxon>
        <taxon>fabids</taxon>
        <taxon>Rosales</taxon>
        <taxon>Rosaceae</taxon>
        <taxon>Amygdaloideae</taxon>
        <taxon>Maleae</taxon>
        <taxon>Malus</taxon>
    </lineage>
</organism>
<evidence type="ECO:0000256" key="2">
    <source>
        <dbReference type="SAM" id="Phobius"/>
    </source>
</evidence>
<comment type="caution">
    <text evidence="3">The sequence shown here is derived from an EMBL/GenBank/DDBJ whole genome shotgun (WGS) entry which is preliminary data.</text>
</comment>
<feature type="region of interest" description="Disordered" evidence="1">
    <location>
        <begin position="221"/>
        <end position="242"/>
    </location>
</feature>
<evidence type="ECO:0000313" key="4">
    <source>
        <dbReference type="Proteomes" id="UP000290289"/>
    </source>
</evidence>
<feature type="compositionally biased region" description="Low complexity" evidence="1">
    <location>
        <begin position="466"/>
        <end position="481"/>
    </location>
</feature>
<feature type="transmembrane region" description="Helical" evidence="2">
    <location>
        <begin position="390"/>
        <end position="412"/>
    </location>
</feature>
<feature type="region of interest" description="Disordered" evidence="1">
    <location>
        <begin position="425"/>
        <end position="482"/>
    </location>
</feature>
<evidence type="ECO:0000313" key="3">
    <source>
        <dbReference type="EMBL" id="RXH71508.1"/>
    </source>
</evidence>
<keyword evidence="2" id="KW-1133">Transmembrane helix</keyword>
<sequence length="541" mass="59120">MARLLTQTLHLRQSLLRRPLLPPSLTQAHRARSSRSGKAELIEIELDPSTSSSPSDSEKLMLKKLDDIVQTIVVQRATPDWLPFVPGSSFWVPPRRAPLKVTDLVGKLADQLTDEETLSVATDRGWPCSQFFINGGTGSAETREVDTEAEGSTEIEVEVERINLLSCACDSEYAKVKKPSFRCSAAPYWTRVARRDTMVCSGSKSRGSAKQIRLYLEMAEEPKTLSSSSQPSSTPNSLEETLKKSQVPALSGLPSFPNGDFQMLPVMYPLLVPGLNPSQDQEQMNRGAGIYAVPVHPFMGPVTGAPFNTLIPLTYNIPTTRASPEVGTVGEQQGQEGQQQQQQQQRQQPGPQRQVVVRRFQIAFQLDVLLIIKLAAVIFLFNQDGSRQRLVLLVIFASIVYLYQTGSLTPLVRWLSQGMHRAAVPPHPPRAARAGNVPPNARQGVDNAALADGQPGAGNDIRPADEGNPAAENENAPAADGANGGHQWWGIVKEIQMIVFGFITSLLPVSVSCSLNLLTKYANLKHNYGNAEVKYSPSAFQ</sequence>
<dbReference type="AlphaFoldDB" id="A0A498HJ38"/>
<feature type="region of interest" description="Disordered" evidence="1">
    <location>
        <begin position="26"/>
        <end position="57"/>
    </location>
</feature>
<keyword evidence="2" id="KW-0472">Membrane</keyword>
<proteinExistence type="predicted"/>
<dbReference type="PANTHER" id="PTHR36787">
    <property type="entry name" value="TRANSMEMBRANE PROTEIN"/>
    <property type="match status" value="1"/>
</dbReference>
<feature type="transmembrane region" description="Helical" evidence="2">
    <location>
        <begin position="362"/>
        <end position="381"/>
    </location>
</feature>
<name>A0A498HJ38_MALDO</name>
<dbReference type="STRING" id="3750.A0A498HJ38"/>
<reference evidence="3 4" key="1">
    <citation type="submission" date="2018-10" db="EMBL/GenBank/DDBJ databases">
        <title>A high-quality apple genome assembly.</title>
        <authorList>
            <person name="Hu J."/>
        </authorList>
    </citation>
    <scope>NUCLEOTIDE SEQUENCE [LARGE SCALE GENOMIC DNA]</scope>
    <source>
        <strain evidence="4">cv. HFTH1</strain>
        <tissue evidence="3">Young leaf</tissue>
    </source>
</reference>
<dbReference type="Proteomes" id="UP000290289">
    <property type="component" value="Chromosome 16"/>
</dbReference>
<feature type="transmembrane region" description="Helical" evidence="2">
    <location>
        <begin position="495"/>
        <end position="518"/>
    </location>
</feature>